<dbReference type="GO" id="GO:0046872">
    <property type="term" value="F:metal ion binding"/>
    <property type="evidence" value="ECO:0007669"/>
    <property type="project" value="UniProtKB-KW"/>
</dbReference>
<keyword evidence="8" id="KW-1003">Cell membrane</keyword>
<proteinExistence type="inferred from homology"/>
<feature type="compositionally biased region" description="Basic and acidic residues" evidence="9">
    <location>
        <begin position="469"/>
        <end position="502"/>
    </location>
</feature>
<dbReference type="EC" id="7.-.-.-" evidence="8"/>
<comment type="similarity">
    <text evidence="8">Belongs to the 4Fe4S bacterial-type ferredoxin family. RnfC subfamily.</text>
</comment>
<feature type="binding site" evidence="8">
    <location>
        <position position="429"/>
    </location>
    <ligand>
        <name>[4Fe-4S] cluster</name>
        <dbReference type="ChEBI" id="CHEBI:49883"/>
        <label>1</label>
    </ligand>
</feature>
<keyword evidence="7 8" id="KW-0411">Iron-sulfur</keyword>
<feature type="domain" description="4Fe-4S ferredoxin-type" evidence="10">
    <location>
        <begin position="371"/>
        <end position="400"/>
    </location>
</feature>
<protein>
    <recommendedName>
        <fullName evidence="8">Ion-translocating oxidoreductase complex subunit C</fullName>
        <ecNumber evidence="8">7.-.-.-</ecNumber>
    </recommendedName>
    <alternativeName>
        <fullName evidence="8">Rnf electron transport complex subunit C</fullName>
    </alternativeName>
</protein>
<keyword evidence="12" id="KW-1185">Reference proteome</keyword>
<dbReference type="InterPro" id="IPR010208">
    <property type="entry name" value="Ion_transpt_RnfC/RsxC"/>
</dbReference>
<dbReference type="InterPro" id="IPR019554">
    <property type="entry name" value="Soluble_ligand-bd"/>
</dbReference>
<dbReference type="PANTHER" id="PTHR43034">
    <property type="entry name" value="ION-TRANSLOCATING OXIDOREDUCTASE COMPLEX SUBUNIT C"/>
    <property type="match status" value="1"/>
</dbReference>
<dbReference type="KEGG" id="psym:J1N51_13595"/>
<evidence type="ECO:0000256" key="6">
    <source>
        <dbReference type="ARBA" id="ARBA00023004"/>
    </source>
</evidence>
<comment type="subunit">
    <text evidence="8">The complex is composed of six subunits: RnfA, RnfB, RnfC, RnfD, RnfE and RnfG.</text>
</comment>
<accession>A0A975HI37</accession>
<dbReference type="Gene3D" id="3.40.50.11540">
    <property type="entry name" value="NADH-ubiquinone oxidoreductase 51kDa subunit"/>
    <property type="match status" value="1"/>
</dbReference>
<name>A0A975HI37_9GAMM</name>
<feature type="domain" description="4Fe-4S ferredoxin-type" evidence="10">
    <location>
        <begin position="410"/>
        <end position="439"/>
    </location>
</feature>
<dbReference type="PANTHER" id="PTHR43034:SF2">
    <property type="entry name" value="ION-TRANSLOCATING OXIDOREDUCTASE COMPLEX SUBUNIT C"/>
    <property type="match status" value="1"/>
</dbReference>
<feature type="binding site" evidence="8">
    <location>
        <position position="419"/>
    </location>
    <ligand>
        <name>[4Fe-4S] cluster</name>
        <dbReference type="ChEBI" id="CHEBI:49883"/>
        <label>2</label>
    </ligand>
</feature>
<dbReference type="NCBIfam" id="NF003454">
    <property type="entry name" value="PRK05035.1"/>
    <property type="match status" value="1"/>
</dbReference>
<feature type="binding site" evidence="8">
    <location>
        <position position="383"/>
    </location>
    <ligand>
        <name>[4Fe-4S] cluster</name>
        <dbReference type="ChEBI" id="CHEBI:49883"/>
        <label>1</label>
    </ligand>
</feature>
<dbReference type="Pfam" id="PF01512">
    <property type="entry name" value="Complex1_51K"/>
    <property type="match status" value="1"/>
</dbReference>
<dbReference type="FunFam" id="3.30.70.20:FF:000044">
    <property type="entry name" value="Ion-translocating oxidoreductase complex subunit C"/>
    <property type="match status" value="1"/>
</dbReference>
<dbReference type="InterPro" id="IPR037225">
    <property type="entry name" value="Nuo51_FMN-bd_sf"/>
</dbReference>
<evidence type="ECO:0000256" key="7">
    <source>
        <dbReference type="ARBA" id="ARBA00023014"/>
    </source>
</evidence>
<sequence length="696" mass="75304">MQQELTLLEQVKRQRIWDFPGGIHPPEQKELSNQLPIAALPVAARYYVPIKQHIGSTDDIIVEVGQQVKRGQPLTGANLTMTVPVHAPTSGTIAAIAPHVSAHPSAKPEITIIIDSDNLDHSEAPKPLANWQDADKETLINQIKTMGISGMGGAGFPTHIKMHPKQQVDVLILNAVECEPYITADDTLMREYAEEIIVGAQILQHIVAAKLILVGIEDNKPEAIDAMKKACAPHDNIEVRVVPTKYPSGGEKQLIQLLTGLQVPSGGIPADLGIVMQNTGTAFAVKQAVIDGIPLTERVVTITGETISKPQNVWARLGTPVQDLLDFGGFNPEPEQRVIMGGPMMGFAILDPSMPVVKTTNCILAPSSYKLPPQGDEQACIRCGLCADACPAELLPQQLQWFAKAKDHEKLEEYNLFDCIECGACAYVCPSQIPLVQYYRSSKAEIREAEQERIKSEKAKVRFEQRQARLEREKEERLAKHKAAADKRKKAMEQDSSAKDKIAAALARAKAKKQEKADASTGEDKAENKPEITDNSTGVSNDSQTMSQKDKVAAAVARAKAKKAAQAAEATDKSESTTEPKELTQKEKVAAAIARAKAKKAAQASDNASDNKETSSNESNSKSQDVDPAEAERKAKVAAAIARAKAKKAESETSEAAVEKPTEEIEKTPEQIRKEKVAAAIAKAKAKADAKKSEGN</sequence>
<evidence type="ECO:0000256" key="4">
    <source>
        <dbReference type="ARBA" id="ARBA00022737"/>
    </source>
</evidence>
<feature type="compositionally biased region" description="Basic and acidic residues" evidence="9">
    <location>
        <begin position="647"/>
        <end position="671"/>
    </location>
</feature>
<keyword evidence="5 8" id="KW-0249">Electron transport</keyword>
<keyword evidence="1 8" id="KW-0813">Transport</keyword>
<gene>
    <name evidence="11" type="primary">rsxC</name>
    <name evidence="8" type="synonym">rnfC</name>
    <name evidence="11" type="ORF">J1N51_13595</name>
</gene>
<dbReference type="GO" id="GO:0009055">
    <property type="term" value="F:electron transfer activity"/>
    <property type="evidence" value="ECO:0007669"/>
    <property type="project" value="InterPro"/>
</dbReference>
<keyword evidence="8" id="KW-1278">Translocase</keyword>
<feature type="compositionally biased region" description="Basic and acidic residues" evidence="9">
    <location>
        <begin position="570"/>
        <end position="589"/>
    </location>
</feature>
<feature type="compositionally biased region" description="Polar residues" evidence="9">
    <location>
        <begin position="533"/>
        <end position="547"/>
    </location>
</feature>
<keyword evidence="8" id="KW-0997">Cell inner membrane</keyword>
<feature type="binding site" evidence="8">
    <location>
        <position position="425"/>
    </location>
    <ligand>
        <name>[4Fe-4S] cluster</name>
        <dbReference type="ChEBI" id="CHEBI:49883"/>
        <label>2</label>
    </ligand>
</feature>
<keyword evidence="4 8" id="KW-0677">Repeat</keyword>
<dbReference type="Gene3D" id="3.30.70.20">
    <property type="match status" value="1"/>
</dbReference>
<feature type="compositionally biased region" description="Low complexity" evidence="9">
    <location>
        <begin position="553"/>
        <end position="569"/>
    </location>
</feature>
<evidence type="ECO:0000256" key="8">
    <source>
        <dbReference type="HAMAP-Rule" id="MF_00461"/>
    </source>
</evidence>
<keyword evidence="2 8" id="KW-0004">4Fe-4S</keyword>
<dbReference type="GO" id="GO:0005886">
    <property type="term" value="C:plasma membrane"/>
    <property type="evidence" value="ECO:0007669"/>
    <property type="project" value="UniProtKB-SubCell"/>
</dbReference>
<dbReference type="InterPro" id="IPR026902">
    <property type="entry name" value="RnfC_N"/>
</dbReference>
<dbReference type="InterPro" id="IPR017900">
    <property type="entry name" value="4Fe4S_Fe_S_CS"/>
</dbReference>
<dbReference type="Pfam" id="PF13375">
    <property type="entry name" value="RnfC_N"/>
    <property type="match status" value="1"/>
</dbReference>
<dbReference type="PROSITE" id="PS51379">
    <property type="entry name" value="4FE4S_FER_2"/>
    <property type="match status" value="2"/>
</dbReference>
<keyword evidence="3 8" id="KW-0479">Metal-binding</keyword>
<dbReference type="SUPFAM" id="SSF46548">
    <property type="entry name" value="alpha-helical ferredoxin"/>
    <property type="match status" value="1"/>
</dbReference>
<dbReference type="GO" id="GO:0051539">
    <property type="term" value="F:4 iron, 4 sulfur cluster binding"/>
    <property type="evidence" value="ECO:0007669"/>
    <property type="project" value="UniProtKB-KW"/>
</dbReference>
<evidence type="ECO:0000259" key="10">
    <source>
        <dbReference type="PROSITE" id="PS51379"/>
    </source>
</evidence>
<dbReference type="Proteomes" id="UP000682739">
    <property type="component" value="Chromosome"/>
</dbReference>
<dbReference type="InterPro" id="IPR017896">
    <property type="entry name" value="4Fe4S_Fe-S-bd"/>
</dbReference>
<evidence type="ECO:0000313" key="11">
    <source>
        <dbReference type="EMBL" id="QTH63733.1"/>
    </source>
</evidence>
<dbReference type="AlphaFoldDB" id="A0A975HI37"/>
<feature type="binding site" evidence="8">
    <location>
        <position position="380"/>
    </location>
    <ligand>
        <name>[4Fe-4S] cluster</name>
        <dbReference type="ChEBI" id="CHEBI:49883"/>
        <label>1</label>
    </ligand>
</feature>
<feature type="compositionally biased region" description="Basic and acidic residues" evidence="9">
    <location>
        <begin position="512"/>
        <end position="532"/>
    </location>
</feature>
<comment type="function">
    <text evidence="8">Part of a membrane-bound complex that couples electron transfer with translocation of ions across the membrane.</text>
</comment>
<feature type="region of interest" description="Disordered" evidence="9">
    <location>
        <begin position="469"/>
        <end position="671"/>
    </location>
</feature>
<dbReference type="SUPFAM" id="SSF142019">
    <property type="entry name" value="Nqo1 FMN-binding domain-like"/>
    <property type="match status" value="1"/>
</dbReference>
<dbReference type="RefSeq" id="WP_208831788.1">
    <property type="nucleotide sequence ID" value="NZ_CP072110.1"/>
</dbReference>
<dbReference type="PROSITE" id="PS00198">
    <property type="entry name" value="4FE4S_FER_1"/>
    <property type="match status" value="1"/>
</dbReference>
<dbReference type="NCBIfam" id="TIGR01945">
    <property type="entry name" value="rnfC"/>
    <property type="match status" value="1"/>
</dbReference>
<feature type="binding site" evidence="8">
    <location>
        <position position="390"/>
    </location>
    <ligand>
        <name>[4Fe-4S] cluster</name>
        <dbReference type="ChEBI" id="CHEBI:49883"/>
        <label>2</label>
    </ligand>
</feature>
<organism evidence="11 12">
    <name type="scientific">Psychrosphaera ytuae</name>
    <dbReference type="NCBI Taxonomy" id="2820710"/>
    <lineage>
        <taxon>Bacteria</taxon>
        <taxon>Pseudomonadati</taxon>
        <taxon>Pseudomonadota</taxon>
        <taxon>Gammaproteobacteria</taxon>
        <taxon>Alteromonadales</taxon>
        <taxon>Pseudoalteromonadaceae</taxon>
        <taxon>Psychrosphaera</taxon>
    </lineage>
</organism>
<dbReference type="Pfam" id="PF12838">
    <property type="entry name" value="Fer4_7"/>
    <property type="match status" value="1"/>
</dbReference>
<evidence type="ECO:0000256" key="5">
    <source>
        <dbReference type="ARBA" id="ARBA00022982"/>
    </source>
</evidence>
<keyword evidence="8" id="KW-0472">Membrane</keyword>
<feature type="binding site" evidence="8">
    <location>
        <position position="422"/>
    </location>
    <ligand>
        <name>[4Fe-4S] cluster</name>
        <dbReference type="ChEBI" id="CHEBI:49883"/>
        <label>2</label>
    </ligand>
</feature>
<feature type="compositionally biased region" description="Low complexity" evidence="9">
    <location>
        <begin position="590"/>
        <end position="608"/>
    </location>
</feature>
<dbReference type="GO" id="GO:0022900">
    <property type="term" value="P:electron transport chain"/>
    <property type="evidence" value="ECO:0007669"/>
    <property type="project" value="UniProtKB-UniRule"/>
</dbReference>
<evidence type="ECO:0000256" key="2">
    <source>
        <dbReference type="ARBA" id="ARBA00022485"/>
    </source>
</evidence>
<dbReference type="Pfam" id="PF10531">
    <property type="entry name" value="SLBB"/>
    <property type="match status" value="1"/>
</dbReference>
<evidence type="ECO:0000313" key="12">
    <source>
        <dbReference type="Proteomes" id="UP000682739"/>
    </source>
</evidence>
<dbReference type="HAMAP" id="MF_00461">
    <property type="entry name" value="RsxC_RnfC"/>
    <property type="match status" value="1"/>
</dbReference>
<evidence type="ECO:0000256" key="9">
    <source>
        <dbReference type="SAM" id="MobiDB-lite"/>
    </source>
</evidence>
<feature type="binding site" evidence="8">
    <location>
        <position position="386"/>
    </location>
    <ligand>
        <name>[4Fe-4S] cluster</name>
        <dbReference type="ChEBI" id="CHEBI:49883"/>
        <label>1</label>
    </ligand>
</feature>
<comment type="cofactor">
    <cofactor evidence="8">
        <name>[4Fe-4S] cluster</name>
        <dbReference type="ChEBI" id="CHEBI:49883"/>
    </cofactor>
    <text evidence="8">Binds 2 [4Fe-4S] clusters per subunit.</text>
</comment>
<dbReference type="InterPro" id="IPR011538">
    <property type="entry name" value="Nuo51_FMN-bd"/>
</dbReference>
<evidence type="ECO:0000256" key="3">
    <source>
        <dbReference type="ARBA" id="ARBA00022723"/>
    </source>
</evidence>
<evidence type="ECO:0000256" key="1">
    <source>
        <dbReference type="ARBA" id="ARBA00022448"/>
    </source>
</evidence>
<reference evidence="11" key="1">
    <citation type="submission" date="2021-03" db="EMBL/GenBank/DDBJ databases">
        <title>Description of Psychrosphaera ytuae sp. nov. isolated from deep sea sediment of South China Sea.</title>
        <authorList>
            <person name="Zhang J."/>
            <person name="Xu X.-D."/>
        </authorList>
    </citation>
    <scope>NUCLEOTIDE SEQUENCE</scope>
    <source>
        <strain evidence="11">MTZ26</strain>
    </source>
</reference>
<comment type="subcellular location">
    <subcellularLocation>
        <location evidence="8">Cell inner membrane</location>
        <topology evidence="8">Peripheral membrane protein</topology>
    </subcellularLocation>
</comment>
<keyword evidence="6 8" id="KW-0408">Iron</keyword>
<dbReference type="EMBL" id="CP072110">
    <property type="protein sequence ID" value="QTH63733.1"/>
    <property type="molecule type" value="Genomic_DNA"/>
</dbReference>